<gene>
    <name evidence="2" type="ORF">EDS130_LOCUS24717</name>
</gene>
<dbReference type="GO" id="GO:0042626">
    <property type="term" value="F:ATPase-coupled transmembrane transporter activity"/>
    <property type="evidence" value="ECO:0007669"/>
    <property type="project" value="TreeGrafter"/>
</dbReference>
<dbReference type="EMBL" id="CAJNOJ010000142">
    <property type="protein sequence ID" value="CAF1189480.1"/>
    <property type="molecule type" value="Genomic_DNA"/>
</dbReference>
<dbReference type="InterPro" id="IPR039421">
    <property type="entry name" value="Type_1_exporter"/>
</dbReference>
<accession>A0A814VSR7</accession>
<protein>
    <recommendedName>
        <fullName evidence="1">ABC transporter domain-containing protein</fullName>
    </recommendedName>
</protein>
<feature type="domain" description="ABC transporter" evidence="1">
    <location>
        <begin position="9"/>
        <end position="137"/>
    </location>
</feature>
<dbReference type="GO" id="GO:0005524">
    <property type="term" value="F:ATP binding"/>
    <property type="evidence" value="ECO:0007669"/>
    <property type="project" value="InterPro"/>
</dbReference>
<dbReference type="Pfam" id="PF00005">
    <property type="entry name" value="ABC_tran"/>
    <property type="match status" value="1"/>
</dbReference>
<reference evidence="2" key="1">
    <citation type="submission" date="2021-02" db="EMBL/GenBank/DDBJ databases">
        <authorList>
            <person name="Nowell W R."/>
        </authorList>
    </citation>
    <scope>NUCLEOTIDE SEQUENCE</scope>
</reference>
<evidence type="ECO:0000313" key="2">
    <source>
        <dbReference type="EMBL" id="CAF1189480.1"/>
    </source>
</evidence>
<dbReference type="PANTHER" id="PTHR24221">
    <property type="entry name" value="ATP-BINDING CASSETTE SUB-FAMILY B"/>
    <property type="match status" value="1"/>
</dbReference>
<sequence>MCILYLYRKSTVFSLLLRFYDPQKGTILLDGRDLRDFNVQWLRSIIGIVQQEPILFNLSIRENIAYGRLGRPVTDEEIYHVSKLANIHDAIINMPEGYQTICGSRGSQLSGGERQRVAIARALLRQPILFLSDESTAALDNISEKARDFKITTIMSFISLCSLFNKH</sequence>
<dbReference type="GO" id="GO:0016020">
    <property type="term" value="C:membrane"/>
    <property type="evidence" value="ECO:0007669"/>
    <property type="project" value="TreeGrafter"/>
</dbReference>
<evidence type="ECO:0000313" key="3">
    <source>
        <dbReference type="Proteomes" id="UP000663852"/>
    </source>
</evidence>
<evidence type="ECO:0000259" key="1">
    <source>
        <dbReference type="Pfam" id="PF00005"/>
    </source>
</evidence>
<dbReference type="AlphaFoldDB" id="A0A814VSR7"/>
<dbReference type="GO" id="GO:0016887">
    <property type="term" value="F:ATP hydrolysis activity"/>
    <property type="evidence" value="ECO:0007669"/>
    <property type="project" value="InterPro"/>
</dbReference>
<dbReference type="InterPro" id="IPR027417">
    <property type="entry name" value="P-loop_NTPase"/>
</dbReference>
<dbReference type="SUPFAM" id="SSF52540">
    <property type="entry name" value="P-loop containing nucleoside triphosphate hydrolases"/>
    <property type="match status" value="1"/>
</dbReference>
<dbReference type="OrthoDB" id="6500128at2759"/>
<dbReference type="Proteomes" id="UP000663852">
    <property type="component" value="Unassembled WGS sequence"/>
</dbReference>
<dbReference type="Gene3D" id="3.40.50.300">
    <property type="entry name" value="P-loop containing nucleotide triphosphate hydrolases"/>
    <property type="match status" value="1"/>
</dbReference>
<organism evidence="2 3">
    <name type="scientific">Adineta ricciae</name>
    <name type="common">Rotifer</name>
    <dbReference type="NCBI Taxonomy" id="249248"/>
    <lineage>
        <taxon>Eukaryota</taxon>
        <taxon>Metazoa</taxon>
        <taxon>Spiralia</taxon>
        <taxon>Gnathifera</taxon>
        <taxon>Rotifera</taxon>
        <taxon>Eurotatoria</taxon>
        <taxon>Bdelloidea</taxon>
        <taxon>Adinetida</taxon>
        <taxon>Adinetidae</taxon>
        <taxon>Adineta</taxon>
    </lineage>
</organism>
<comment type="caution">
    <text evidence="2">The sequence shown here is derived from an EMBL/GenBank/DDBJ whole genome shotgun (WGS) entry which is preliminary data.</text>
</comment>
<dbReference type="InterPro" id="IPR003439">
    <property type="entry name" value="ABC_transporter-like_ATP-bd"/>
</dbReference>
<dbReference type="PANTHER" id="PTHR24221:SF503">
    <property type="entry name" value="MITOCHONDRIAL POTASSIUM CHANNEL ATP-BINDING SUBUNIT"/>
    <property type="match status" value="1"/>
</dbReference>
<name>A0A814VSR7_ADIRI</name>
<proteinExistence type="predicted"/>